<dbReference type="EMBL" id="AZST01000810">
    <property type="protein sequence ID" value="KEP47205.1"/>
    <property type="molecule type" value="Genomic_DNA"/>
</dbReference>
<feature type="non-terminal residue" evidence="2">
    <location>
        <position position="96"/>
    </location>
</feature>
<evidence type="ECO:0000256" key="1">
    <source>
        <dbReference type="SAM" id="MobiDB-lite"/>
    </source>
</evidence>
<feature type="compositionally biased region" description="Polar residues" evidence="1">
    <location>
        <begin position="51"/>
        <end position="78"/>
    </location>
</feature>
<proteinExistence type="predicted"/>
<evidence type="ECO:0000313" key="2">
    <source>
        <dbReference type="EMBL" id="KEP47205.1"/>
    </source>
</evidence>
<keyword evidence="3" id="KW-1185">Reference proteome</keyword>
<reference evidence="2 3" key="1">
    <citation type="submission" date="2013-12" db="EMBL/GenBank/DDBJ databases">
        <authorList>
            <person name="Cubeta M."/>
            <person name="Pakala S."/>
            <person name="Fedorova N."/>
            <person name="Thomas E."/>
            <person name="Dean R."/>
            <person name="Jabaji S."/>
            <person name="Neate S."/>
            <person name="Toda T."/>
            <person name="Tavantzis S."/>
            <person name="Vilgalys R."/>
            <person name="Bharathan N."/>
            <person name="Pakala S."/>
            <person name="Losada L.S."/>
            <person name="Zafar N."/>
            <person name="Nierman W."/>
        </authorList>
    </citation>
    <scope>NUCLEOTIDE SEQUENCE [LARGE SCALE GENOMIC DNA]</scope>
    <source>
        <strain evidence="2 3">123E</strain>
    </source>
</reference>
<accession>A0A074RPE5</accession>
<dbReference type="AlphaFoldDB" id="A0A074RPE5"/>
<feature type="region of interest" description="Disordered" evidence="1">
    <location>
        <begin position="34"/>
        <end position="78"/>
    </location>
</feature>
<protein>
    <submittedName>
        <fullName evidence="2">Uncharacterized protein</fullName>
    </submittedName>
</protein>
<gene>
    <name evidence="2" type="ORF">V565_164360</name>
</gene>
<evidence type="ECO:0000313" key="3">
    <source>
        <dbReference type="Proteomes" id="UP000027456"/>
    </source>
</evidence>
<sequence>MPCRLFTHHLSTWATVIQSTFSPIQLILMFCKRPSKSSSPSSKRTRLAPSESPNSYSPDNPLSHTTPSSLPLGLTQNTASRNTWEETIWQFRNKSL</sequence>
<name>A0A074RPE5_9AGAM</name>
<dbReference type="Proteomes" id="UP000027456">
    <property type="component" value="Unassembled WGS sequence"/>
</dbReference>
<comment type="caution">
    <text evidence="2">The sequence shown here is derived from an EMBL/GenBank/DDBJ whole genome shotgun (WGS) entry which is preliminary data.</text>
</comment>
<organism evidence="2 3">
    <name type="scientific">Rhizoctonia solani 123E</name>
    <dbReference type="NCBI Taxonomy" id="1423351"/>
    <lineage>
        <taxon>Eukaryota</taxon>
        <taxon>Fungi</taxon>
        <taxon>Dikarya</taxon>
        <taxon>Basidiomycota</taxon>
        <taxon>Agaricomycotina</taxon>
        <taxon>Agaricomycetes</taxon>
        <taxon>Cantharellales</taxon>
        <taxon>Ceratobasidiaceae</taxon>
        <taxon>Rhizoctonia</taxon>
    </lineage>
</organism>
<dbReference type="HOGENOM" id="CLU_2365386_0_0_1"/>